<feature type="region of interest" description="Disordered" evidence="1">
    <location>
        <begin position="205"/>
        <end position="234"/>
    </location>
</feature>
<gene>
    <name evidence="2" type="ORF">KFL_002390040</name>
</gene>
<feature type="compositionally biased region" description="Basic and acidic residues" evidence="1">
    <location>
        <begin position="481"/>
        <end position="498"/>
    </location>
</feature>
<dbReference type="AlphaFoldDB" id="A0A1Y1I8P5"/>
<proteinExistence type="predicted"/>
<feature type="region of interest" description="Disordered" evidence="1">
    <location>
        <begin position="473"/>
        <end position="498"/>
    </location>
</feature>
<feature type="region of interest" description="Disordered" evidence="1">
    <location>
        <begin position="111"/>
        <end position="135"/>
    </location>
</feature>
<organism evidence="2 3">
    <name type="scientific">Klebsormidium nitens</name>
    <name type="common">Green alga</name>
    <name type="synonym">Ulothrix nitens</name>
    <dbReference type="NCBI Taxonomy" id="105231"/>
    <lineage>
        <taxon>Eukaryota</taxon>
        <taxon>Viridiplantae</taxon>
        <taxon>Streptophyta</taxon>
        <taxon>Klebsormidiophyceae</taxon>
        <taxon>Klebsormidiales</taxon>
        <taxon>Klebsormidiaceae</taxon>
        <taxon>Klebsormidium</taxon>
    </lineage>
</organism>
<evidence type="ECO:0000313" key="2">
    <source>
        <dbReference type="EMBL" id="GAQ85511.1"/>
    </source>
</evidence>
<dbReference type="Proteomes" id="UP000054558">
    <property type="component" value="Unassembled WGS sequence"/>
</dbReference>
<reference evidence="2 3" key="1">
    <citation type="journal article" date="2014" name="Nat. Commun.">
        <title>Klebsormidium flaccidum genome reveals primary factors for plant terrestrial adaptation.</title>
        <authorList>
            <person name="Hori K."/>
            <person name="Maruyama F."/>
            <person name="Fujisawa T."/>
            <person name="Togashi T."/>
            <person name="Yamamoto N."/>
            <person name="Seo M."/>
            <person name="Sato S."/>
            <person name="Yamada T."/>
            <person name="Mori H."/>
            <person name="Tajima N."/>
            <person name="Moriyama T."/>
            <person name="Ikeuchi M."/>
            <person name="Watanabe M."/>
            <person name="Wada H."/>
            <person name="Kobayashi K."/>
            <person name="Saito M."/>
            <person name="Masuda T."/>
            <person name="Sasaki-Sekimoto Y."/>
            <person name="Mashiguchi K."/>
            <person name="Awai K."/>
            <person name="Shimojima M."/>
            <person name="Masuda S."/>
            <person name="Iwai M."/>
            <person name="Nobusawa T."/>
            <person name="Narise T."/>
            <person name="Kondo S."/>
            <person name="Saito H."/>
            <person name="Sato R."/>
            <person name="Murakawa M."/>
            <person name="Ihara Y."/>
            <person name="Oshima-Yamada Y."/>
            <person name="Ohtaka K."/>
            <person name="Satoh M."/>
            <person name="Sonobe K."/>
            <person name="Ishii M."/>
            <person name="Ohtani R."/>
            <person name="Kanamori-Sato M."/>
            <person name="Honoki R."/>
            <person name="Miyazaki D."/>
            <person name="Mochizuki H."/>
            <person name="Umetsu J."/>
            <person name="Higashi K."/>
            <person name="Shibata D."/>
            <person name="Kamiya Y."/>
            <person name="Sato N."/>
            <person name="Nakamura Y."/>
            <person name="Tabata S."/>
            <person name="Ida S."/>
            <person name="Kurokawa K."/>
            <person name="Ohta H."/>
        </authorList>
    </citation>
    <scope>NUCLEOTIDE SEQUENCE [LARGE SCALE GENOMIC DNA]</scope>
    <source>
        <strain evidence="2 3">NIES-2285</strain>
    </source>
</reference>
<keyword evidence="3" id="KW-1185">Reference proteome</keyword>
<protein>
    <submittedName>
        <fullName evidence="2">Uncharacterized protein</fullName>
    </submittedName>
</protein>
<feature type="compositionally biased region" description="Polar residues" evidence="1">
    <location>
        <begin position="111"/>
        <end position="129"/>
    </location>
</feature>
<evidence type="ECO:0000313" key="3">
    <source>
        <dbReference type="Proteomes" id="UP000054558"/>
    </source>
</evidence>
<feature type="compositionally biased region" description="Basic and acidic residues" evidence="1">
    <location>
        <begin position="347"/>
        <end position="372"/>
    </location>
</feature>
<feature type="region of interest" description="Disordered" evidence="1">
    <location>
        <begin position="338"/>
        <end position="378"/>
    </location>
</feature>
<sequence>MDKLNIIRQYASDRLDSQAPPQFSLVELEAAILWGGGKVVKGVDKQLLKKAFVEISEDEQELPRRRARARAMLLVIDADTANKLQRRRDRYQQAPPQQIMQAETAAIFSNDGQATEEQGSERSWPQMQDNGRRMAPRATYDTHERDVATGEIANLREPRNVETLWLPPLTYHGAPRPKMFQNDPQFPPYPQVFRPVPVNQEYFGPNGARLGDHNKGNTKPLWRDPRKRPFKEVGEGENEECGWFEQPVKSQRNEGVENSGGVRAKRRLELGSGTFEASAKRGSDGVYEDMPPLEPVLDVPAGRTEYEETFQVVGDDPRADAKHVYRFYESRAAAALPRRVASSGPYRSREELYRAERRPGNPPVREHDERDGSTVVSGGKSWVKNEAVHQTVYDPRDVRAFPGSEVFSQRYGSPAGMYREERRPDLAQGLPEDERRRASWARWRGARNGIMTRRTHFRRTPDRTRLMGAFRETPLGAYDRGNQEDHGARGACLREKRQ</sequence>
<name>A0A1Y1I8P5_KLENI</name>
<accession>A0A1Y1I8P5</accession>
<evidence type="ECO:0000256" key="1">
    <source>
        <dbReference type="SAM" id="MobiDB-lite"/>
    </source>
</evidence>
<dbReference type="EMBL" id="DF237188">
    <property type="protein sequence ID" value="GAQ85511.1"/>
    <property type="molecule type" value="Genomic_DNA"/>
</dbReference>